<evidence type="ECO:0000256" key="11">
    <source>
        <dbReference type="ARBA" id="ARBA00035100"/>
    </source>
</evidence>
<dbReference type="InterPro" id="IPR036061">
    <property type="entry name" value="CheW-like_dom_sf"/>
</dbReference>
<dbReference type="Proteomes" id="UP000265938">
    <property type="component" value="Unassembled WGS sequence"/>
</dbReference>
<dbReference type="RefSeq" id="WP_119852657.1">
    <property type="nucleotide sequence ID" value="NZ_BMIT01000031.1"/>
</dbReference>
<dbReference type="InterPro" id="IPR005467">
    <property type="entry name" value="His_kinase_dom"/>
</dbReference>
<dbReference type="EC" id="2.7.13.3" evidence="2"/>
<dbReference type="Gene3D" id="2.30.30.40">
    <property type="entry name" value="SH3 Domains"/>
    <property type="match status" value="1"/>
</dbReference>
<dbReference type="Proteomes" id="UP000638462">
    <property type="component" value="Unassembled WGS sequence"/>
</dbReference>
<evidence type="ECO:0000259" key="16">
    <source>
        <dbReference type="PROSITE" id="PS50894"/>
    </source>
</evidence>
<dbReference type="EMBL" id="BMIT01000031">
    <property type="protein sequence ID" value="GGF13454.1"/>
    <property type="molecule type" value="Genomic_DNA"/>
</dbReference>
<keyword evidence="5 12" id="KW-0597">Phosphoprotein</keyword>
<evidence type="ECO:0000259" key="15">
    <source>
        <dbReference type="PROSITE" id="PS50851"/>
    </source>
</evidence>
<feature type="region of interest" description="Disordered" evidence="13">
    <location>
        <begin position="254"/>
        <end position="280"/>
    </location>
</feature>
<evidence type="ECO:0000313" key="20">
    <source>
        <dbReference type="Proteomes" id="UP000638462"/>
    </source>
</evidence>
<dbReference type="PANTHER" id="PTHR43395:SF10">
    <property type="entry name" value="CHEMOTAXIS PROTEIN CHEA"/>
    <property type="match status" value="1"/>
</dbReference>
<protein>
    <recommendedName>
        <fullName evidence="3">Chemotaxis protein CheA</fullName>
        <ecNumber evidence="2">2.7.13.3</ecNumber>
    </recommendedName>
</protein>
<feature type="modified residue" description="Phosphohistidine" evidence="12">
    <location>
        <position position="48"/>
    </location>
</feature>
<dbReference type="InterPro" id="IPR008207">
    <property type="entry name" value="Sig_transdc_His_kin_Hpt_dom"/>
</dbReference>
<dbReference type="InterPro" id="IPR004358">
    <property type="entry name" value="Sig_transdc_His_kin-like_C"/>
</dbReference>
<organism evidence="18 19">
    <name type="scientific">Pseudoalteromonas gelatinilytica</name>
    <dbReference type="NCBI Taxonomy" id="1703256"/>
    <lineage>
        <taxon>Bacteria</taxon>
        <taxon>Pseudomonadati</taxon>
        <taxon>Pseudomonadota</taxon>
        <taxon>Gammaproteobacteria</taxon>
        <taxon>Alteromonadales</taxon>
        <taxon>Pseudoalteromonadaceae</taxon>
        <taxon>Pseudoalteromonas</taxon>
    </lineage>
</organism>
<feature type="domain" description="CheW-like" evidence="15">
    <location>
        <begin position="539"/>
        <end position="674"/>
    </location>
</feature>
<dbReference type="PROSITE" id="PS50109">
    <property type="entry name" value="HIS_KIN"/>
    <property type="match status" value="1"/>
</dbReference>
<dbReference type="PANTHER" id="PTHR43395">
    <property type="entry name" value="SENSOR HISTIDINE KINASE CHEA"/>
    <property type="match status" value="1"/>
</dbReference>
<feature type="domain" description="Histidine kinase" evidence="14">
    <location>
        <begin position="334"/>
        <end position="537"/>
    </location>
</feature>
<evidence type="ECO:0000256" key="4">
    <source>
        <dbReference type="ARBA" id="ARBA00022500"/>
    </source>
</evidence>
<dbReference type="Pfam" id="PF01627">
    <property type="entry name" value="Hpt"/>
    <property type="match status" value="1"/>
</dbReference>
<dbReference type="Gene3D" id="3.30.565.10">
    <property type="entry name" value="Histidine kinase-like ATPase, C-terminal domain"/>
    <property type="match status" value="1"/>
</dbReference>
<proteinExistence type="predicted"/>
<dbReference type="Pfam" id="PF02518">
    <property type="entry name" value="HATPase_c"/>
    <property type="match status" value="1"/>
</dbReference>
<dbReference type="InterPro" id="IPR002545">
    <property type="entry name" value="CheW-lke_dom"/>
</dbReference>
<evidence type="ECO:0000256" key="10">
    <source>
        <dbReference type="ARBA" id="ARBA00023012"/>
    </source>
</evidence>
<feature type="compositionally biased region" description="Low complexity" evidence="13">
    <location>
        <begin position="254"/>
        <end position="269"/>
    </location>
</feature>
<keyword evidence="8" id="KW-0418">Kinase</keyword>
<dbReference type="GO" id="GO:0005737">
    <property type="term" value="C:cytoplasm"/>
    <property type="evidence" value="ECO:0007669"/>
    <property type="project" value="InterPro"/>
</dbReference>
<dbReference type="PROSITE" id="PS50894">
    <property type="entry name" value="HPT"/>
    <property type="match status" value="1"/>
</dbReference>
<evidence type="ECO:0000256" key="12">
    <source>
        <dbReference type="PROSITE-ProRule" id="PRU00110"/>
    </source>
</evidence>
<dbReference type="FunFam" id="3.30.565.10:FF:000016">
    <property type="entry name" value="Chemotaxis protein CheA, putative"/>
    <property type="match status" value="1"/>
</dbReference>
<evidence type="ECO:0000313" key="19">
    <source>
        <dbReference type="Proteomes" id="UP000265938"/>
    </source>
</evidence>
<keyword evidence="9" id="KW-0067">ATP-binding</keyword>
<keyword evidence="20" id="KW-1185">Reference proteome</keyword>
<dbReference type="AlphaFoldDB" id="A0A3A3EPQ3"/>
<comment type="caution">
    <text evidence="18">The sequence shown here is derived from an EMBL/GenBank/DDBJ whole genome shotgun (WGS) entry which is preliminary data.</text>
</comment>
<evidence type="ECO:0000259" key="14">
    <source>
        <dbReference type="PROSITE" id="PS50109"/>
    </source>
</evidence>
<dbReference type="GO" id="GO:0005524">
    <property type="term" value="F:ATP binding"/>
    <property type="evidence" value="ECO:0007669"/>
    <property type="project" value="UniProtKB-KW"/>
</dbReference>
<evidence type="ECO:0000256" key="8">
    <source>
        <dbReference type="ARBA" id="ARBA00022777"/>
    </source>
</evidence>
<name>A0A3A3EPQ3_9GAMM</name>
<dbReference type="Pfam" id="PF02895">
    <property type="entry name" value="H-kinase_dim"/>
    <property type="match status" value="1"/>
</dbReference>
<evidence type="ECO:0000256" key="1">
    <source>
        <dbReference type="ARBA" id="ARBA00000085"/>
    </source>
</evidence>
<comment type="catalytic activity">
    <reaction evidence="1">
        <text>ATP + protein L-histidine = ADP + protein N-phospho-L-histidine.</text>
        <dbReference type="EC" id="2.7.13.3"/>
    </reaction>
</comment>
<dbReference type="CDD" id="cd00088">
    <property type="entry name" value="HPT"/>
    <property type="match status" value="1"/>
</dbReference>
<evidence type="ECO:0000256" key="5">
    <source>
        <dbReference type="ARBA" id="ARBA00022553"/>
    </source>
</evidence>
<dbReference type="Gene3D" id="1.10.287.560">
    <property type="entry name" value="Histidine kinase CheA-like, homodimeric domain"/>
    <property type="match status" value="1"/>
</dbReference>
<dbReference type="CDD" id="cd16916">
    <property type="entry name" value="HATPase_CheA-like"/>
    <property type="match status" value="1"/>
</dbReference>
<dbReference type="SMART" id="SM01231">
    <property type="entry name" value="H-kinase_dim"/>
    <property type="match status" value="1"/>
</dbReference>
<dbReference type="EMBL" id="QYSE01000001">
    <property type="protein sequence ID" value="RJF38145.1"/>
    <property type="molecule type" value="Genomic_DNA"/>
</dbReference>
<dbReference type="InterPro" id="IPR051315">
    <property type="entry name" value="Bact_Chemotaxis_CheA"/>
</dbReference>
<dbReference type="InterPro" id="IPR003594">
    <property type="entry name" value="HATPase_dom"/>
</dbReference>
<evidence type="ECO:0000256" key="3">
    <source>
        <dbReference type="ARBA" id="ARBA00021495"/>
    </source>
</evidence>
<keyword evidence="6" id="KW-0808">Transferase</keyword>
<gene>
    <name evidence="17" type="primary">cheA</name>
    <name evidence="18" type="ORF">D4741_08800</name>
    <name evidence="17" type="ORF">GCM10008027_42790</name>
</gene>
<accession>A0A3A3EPQ3</accession>
<dbReference type="SMART" id="SM00387">
    <property type="entry name" value="HATPase_c"/>
    <property type="match status" value="1"/>
</dbReference>
<dbReference type="SUPFAM" id="SSF50341">
    <property type="entry name" value="CheW-like"/>
    <property type="match status" value="1"/>
</dbReference>
<evidence type="ECO:0000256" key="2">
    <source>
        <dbReference type="ARBA" id="ARBA00012438"/>
    </source>
</evidence>
<dbReference type="SMART" id="SM00073">
    <property type="entry name" value="HPT"/>
    <property type="match status" value="1"/>
</dbReference>
<dbReference type="SMART" id="SM00260">
    <property type="entry name" value="CheW"/>
    <property type="match status" value="1"/>
</dbReference>
<evidence type="ECO:0000313" key="17">
    <source>
        <dbReference type="EMBL" id="GGF13454.1"/>
    </source>
</evidence>
<reference evidence="17" key="1">
    <citation type="journal article" date="2014" name="Int. J. Syst. Evol. Microbiol.">
        <title>Complete genome of a new Firmicutes species belonging to the dominant human colonic microbiota ('Ruminococcus bicirculans') reveals two chromosomes and a selective capacity to utilize plant glucans.</title>
        <authorList>
            <consortium name="NISC Comparative Sequencing Program"/>
            <person name="Wegmann U."/>
            <person name="Louis P."/>
            <person name="Goesmann A."/>
            <person name="Henrissat B."/>
            <person name="Duncan S.H."/>
            <person name="Flint H.J."/>
        </authorList>
    </citation>
    <scope>NUCLEOTIDE SEQUENCE</scope>
    <source>
        <strain evidence="17">CGMCC 1.15394</strain>
    </source>
</reference>
<dbReference type="InterPro" id="IPR036890">
    <property type="entry name" value="HATPase_C_sf"/>
</dbReference>
<dbReference type="FunFam" id="2.30.30.40:FF:000048">
    <property type="entry name" value="Chemotaxis protein CheA, putative"/>
    <property type="match status" value="1"/>
</dbReference>
<evidence type="ECO:0000256" key="13">
    <source>
        <dbReference type="SAM" id="MobiDB-lite"/>
    </source>
</evidence>
<evidence type="ECO:0000256" key="7">
    <source>
        <dbReference type="ARBA" id="ARBA00022741"/>
    </source>
</evidence>
<dbReference type="PRINTS" id="PR00344">
    <property type="entry name" value="BCTRLSENSOR"/>
</dbReference>
<dbReference type="InterPro" id="IPR037006">
    <property type="entry name" value="CheA-like_homodim_sf"/>
</dbReference>
<evidence type="ECO:0000256" key="6">
    <source>
        <dbReference type="ARBA" id="ARBA00022679"/>
    </source>
</evidence>
<dbReference type="Pfam" id="PF01584">
    <property type="entry name" value="CheW"/>
    <property type="match status" value="1"/>
</dbReference>
<feature type="domain" description="HPt" evidence="16">
    <location>
        <begin position="1"/>
        <end position="105"/>
    </location>
</feature>
<dbReference type="Gene3D" id="1.20.120.160">
    <property type="entry name" value="HPT domain"/>
    <property type="match status" value="1"/>
</dbReference>
<dbReference type="InterPro" id="IPR036641">
    <property type="entry name" value="HPT_dom_sf"/>
</dbReference>
<dbReference type="SUPFAM" id="SSF47226">
    <property type="entry name" value="Histidine-containing phosphotransfer domain, HPT domain"/>
    <property type="match status" value="1"/>
</dbReference>
<evidence type="ECO:0000313" key="18">
    <source>
        <dbReference type="EMBL" id="RJF38145.1"/>
    </source>
</evidence>
<keyword evidence="7" id="KW-0547">Nucleotide-binding</keyword>
<keyword evidence="10" id="KW-0902">Two-component regulatory system</keyword>
<dbReference type="SUPFAM" id="SSF47384">
    <property type="entry name" value="Homodimeric domain of signal transducing histidine kinase"/>
    <property type="match status" value="1"/>
</dbReference>
<dbReference type="PROSITE" id="PS50851">
    <property type="entry name" value="CHEW"/>
    <property type="match status" value="1"/>
</dbReference>
<dbReference type="GO" id="GO:0000155">
    <property type="term" value="F:phosphorelay sensor kinase activity"/>
    <property type="evidence" value="ECO:0007669"/>
    <property type="project" value="InterPro"/>
</dbReference>
<evidence type="ECO:0000256" key="9">
    <source>
        <dbReference type="ARBA" id="ARBA00022840"/>
    </source>
</evidence>
<dbReference type="GO" id="GO:0006935">
    <property type="term" value="P:chemotaxis"/>
    <property type="evidence" value="ECO:0007669"/>
    <property type="project" value="UniProtKB-KW"/>
</dbReference>
<dbReference type="CDD" id="cd00731">
    <property type="entry name" value="CheA_reg"/>
    <property type="match status" value="1"/>
</dbReference>
<dbReference type="SUPFAM" id="SSF55874">
    <property type="entry name" value="ATPase domain of HSP90 chaperone/DNA topoisomerase II/histidine kinase"/>
    <property type="match status" value="1"/>
</dbReference>
<comment type="function">
    <text evidence="11">Involved in the transmission of sensory signals from the chemoreceptors to the flagellar motors. CheA is autophosphorylated; it can transfer its phosphate group to either CheB or CheY.</text>
</comment>
<reference evidence="17" key="4">
    <citation type="submission" date="2020-09" db="EMBL/GenBank/DDBJ databases">
        <authorList>
            <person name="Sun Q."/>
            <person name="Zhou Y."/>
        </authorList>
    </citation>
    <scope>NUCLEOTIDE SEQUENCE</scope>
    <source>
        <strain evidence="17">CGMCC 1.15394</strain>
    </source>
</reference>
<sequence length="693" mass="76128">MSIDLSQFFEVFFEESFEGLDAMEAELLNLVPGEEDLETINTIFRAAHSIKGGSGTFGFSSVADFTHVLETLLDQIREGSRDLTAEHVNLLLKSVDCLRALLRALQAEQQPDLTEADELRVKFEEILGMRAASKAPEQAPETVRESSFNTYQIDFKPHHHLFKTGNEPLYMISELAELGELETQAFQDDVPDITNLAPEDCFLSWRFFLTTDKEQSCIEEIFEWVEDDADITITLCGGLFGDEEDVAVETVAEEAAPAQEAEPAAVKAATDPKKPAPVKAATANAESTSIRVGIDKVDSLINMVGELVITQAMLSQLGEQEITEATIASLQEGLAQLAHNTRDLQENVMRIRMLPISFVFSRFPRLVRDISQKLDKQVELKLLGEQTELDKTVMEKISDPMVHLVRNSLDHGLETVDKRVAAGKNPVGTVTLNAFHQGGNIVIEIMDDGQGLNTTKIREKAIKNGLISETDDLSDNEINELIFLPGFSTADQVSDLSGRGVGMDVVRRNIEALSGSVEVASAPGVGSTFTIRLPLTLAILDGQLVRIAEHTYIIPLISIIESLQIDISKVSRVGKDLDVLRLRDEYIPILRLYNIFNHKGAIETLDKTLLVVVESDNQKVGLLVDDLLSQQQVVIKSLEANYQKVDGVSGATILGDGRVSLIVDISGLIKLSGLRKPGSQELIIESKANLEAS</sequence>
<dbReference type="InterPro" id="IPR004105">
    <property type="entry name" value="CheA-like_dim"/>
</dbReference>
<reference evidence="18 19" key="2">
    <citation type="submission" date="2018-09" db="EMBL/GenBank/DDBJ databases">
        <title>Identification of marine bacteria producing industrial enzymes.</title>
        <authorList>
            <person name="Cheng T.H."/>
            <person name="Saidin J."/>
            <person name="Muhd D.D."/>
            <person name="Isa M.N.M."/>
            <person name="Bakar M.F.A."/>
            <person name="Ismail N."/>
        </authorList>
    </citation>
    <scope>NUCLEOTIDE SEQUENCE [LARGE SCALE GENOMIC DNA]</scope>
    <source>
        <strain evidence="18 19">MNAD 1.6</strain>
    </source>
</reference>
<dbReference type="InterPro" id="IPR036097">
    <property type="entry name" value="HisK_dim/P_sf"/>
</dbReference>
<reference evidence="20" key="3">
    <citation type="journal article" date="2019" name="Int. J. Syst. Evol. Microbiol.">
        <title>The Global Catalogue of Microorganisms (GCM) 10K type strain sequencing project: providing services to taxonomists for standard genome sequencing and annotation.</title>
        <authorList>
            <consortium name="The Broad Institute Genomics Platform"/>
            <consortium name="The Broad Institute Genome Sequencing Center for Infectious Disease"/>
            <person name="Wu L."/>
            <person name="Ma J."/>
        </authorList>
    </citation>
    <scope>NUCLEOTIDE SEQUENCE [LARGE SCALE GENOMIC DNA]</scope>
    <source>
        <strain evidence="20">CGMCC 1.15394</strain>
    </source>
</reference>
<keyword evidence="4" id="KW-0145">Chemotaxis</keyword>